<dbReference type="InterPro" id="IPR029056">
    <property type="entry name" value="Ribokinase-like"/>
</dbReference>
<feature type="domain" description="Carbohydrate kinase PfkB" evidence="4">
    <location>
        <begin position="3"/>
        <end position="259"/>
    </location>
</feature>
<dbReference type="RefSeq" id="WP_180327407.1">
    <property type="nucleotide sequence ID" value="NZ_MVDE01000051.1"/>
</dbReference>
<evidence type="ECO:0000313" key="6">
    <source>
        <dbReference type="Proteomes" id="UP000233618"/>
    </source>
</evidence>
<dbReference type="Gene3D" id="3.40.1190.20">
    <property type="match status" value="1"/>
</dbReference>
<organism evidence="5 6">
    <name type="scientific">Labilibaculum manganireducens</name>
    <dbReference type="NCBI Taxonomy" id="1940525"/>
    <lineage>
        <taxon>Bacteria</taxon>
        <taxon>Pseudomonadati</taxon>
        <taxon>Bacteroidota</taxon>
        <taxon>Bacteroidia</taxon>
        <taxon>Marinilabiliales</taxon>
        <taxon>Marinifilaceae</taxon>
        <taxon>Labilibaculum</taxon>
    </lineage>
</organism>
<dbReference type="EMBL" id="MVDE01000051">
    <property type="protein sequence ID" value="PKQ60995.1"/>
    <property type="molecule type" value="Genomic_DNA"/>
</dbReference>
<proteinExistence type="inferred from homology"/>
<dbReference type="InterPro" id="IPR050306">
    <property type="entry name" value="PfkB_Carbo_kinase"/>
</dbReference>
<comment type="caution">
    <text evidence="5">The sequence shown here is derived from an EMBL/GenBank/DDBJ whole genome shotgun (WGS) entry which is preliminary data.</text>
</comment>
<evidence type="ECO:0000313" key="5">
    <source>
        <dbReference type="EMBL" id="PKQ60995.1"/>
    </source>
</evidence>
<protein>
    <recommendedName>
        <fullName evidence="4">Carbohydrate kinase PfkB domain-containing protein</fullName>
    </recommendedName>
</protein>
<name>A0A2N3HSF7_9BACT</name>
<evidence type="ECO:0000256" key="3">
    <source>
        <dbReference type="ARBA" id="ARBA00022777"/>
    </source>
</evidence>
<dbReference type="Pfam" id="PF00294">
    <property type="entry name" value="PfkB"/>
    <property type="match status" value="1"/>
</dbReference>
<accession>A0A2N3HSF7</accession>
<evidence type="ECO:0000256" key="1">
    <source>
        <dbReference type="ARBA" id="ARBA00010688"/>
    </source>
</evidence>
<dbReference type="GO" id="GO:0016301">
    <property type="term" value="F:kinase activity"/>
    <property type="evidence" value="ECO:0007669"/>
    <property type="project" value="UniProtKB-KW"/>
</dbReference>
<reference evidence="5 6" key="1">
    <citation type="journal article" date="2017" name="Front. Microbiol.">
        <title>Labilibaculum manganireducens gen. nov., sp. nov. and Labilibaculum filiforme sp. nov., Novel Bacteroidetes Isolated from Subsurface Sediments of the Baltic Sea.</title>
        <authorList>
            <person name="Vandieken V."/>
            <person name="Marshall I.P."/>
            <person name="Niemann H."/>
            <person name="Engelen B."/>
            <person name="Cypionka H."/>
        </authorList>
    </citation>
    <scope>NUCLEOTIDE SEQUENCE [LARGE SCALE GENOMIC DNA]</scope>
    <source>
        <strain evidence="5 6">59.10-2M</strain>
    </source>
</reference>
<dbReference type="InterPro" id="IPR011611">
    <property type="entry name" value="PfkB_dom"/>
</dbReference>
<dbReference type="PANTHER" id="PTHR43085:SF57">
    <property type="entry name" value="CARBOHYDRATE KINASE PFKB DOMAIN-CONTAINING PROTEIN"/>
    <property type="match status" value="1"/>
</dbReference>
<dbReference type="PANTHER" id="PTHR43085">
    <property type="entry name" value="HEXOKINASE FAMILY MEMBER"/>
    <property type="match status" value="1"/>
</dbReference>
<keyword evidence="6" id="KW-1185">Reference proteome</keyword>
<evidence type="ECO:0000259" key="4">
    <source>
        <dbReference type="Pfam" id="PF00294"/>
    </source>
</evidence>
<sequence>MRKVYTIGDCVLDLFFENDTPVEAKPGGSFLNSAVSLSRLGINVSLISELGIDRVGNQIKNFLVENGVDIRHISYFSDTNSNLALAFLDENKNADYAFYKTRKGLPNAIVFPNDVQKDDIVLFGSFLAVKKEFRSALLTFLLECKERGALIIYDPNFRSQHLPMLPEVLPFIKENMAVAHVVKASNEDFELICKMENPDQAYNWLNEFSDAILIYTANKHGLSIYNQQKYFFEVPPINPISTVGAGDTVNAAIAFVFVRDGIKTSDLAALSQEQINKLAAVTTTFSQDVCMIYDNFLPIATADKYRLR</sequence>
<dbReference type="Proteomes" id="UP000233618">
    <property type="component" value="Unassembled WGS sequence"/>
</dbReference>
<dbReference type="SUPFAM" id="SSF53613">
    <property type="entry name" value="Ribokinase-like"/>
    <property type="match status" value="1"/>
</dbReference>
<comment type="similarity">
    <text evidence="1">Belongs to the carbohydrate kinase PfkB family.</text>
</comment>
<dbReference type="AlphaFoldDB" id="A0A2N3HSF7"/>
<gene>
    <name evidence="5" type="ORF">BZG01_20100</name>
</gene>
<keyword evidence="2" id="KW-0808">Transferase</keyword>
<evidence type="ECO:0000256" key="2">
    <source>
        <dbReference type="ARBA" id="ARBA00022679"/>
    </source>
</evidence>
<keyword evidence="3" id="KW-0418">Kinase</keyword>